<dbReference type="PANTHER" id="PTHR13193:SF0">
    <property type="entry name" value="PAT COMPLEX SUBUNIT ASTERIX"/>
    <property type="match status" value="1"/>
</dbReference>
<accession>D8MAQ4</accession>
<gene>
    <name evidence="7" type="ORF">GSBLH_T00004777001</name>
</gene>
<dbReference type="EMBL" id="FN668690">
    <property type="protein sequence ID" value="CBK25143.2"/>
    <property type="molecule type" value="Genomic_DNA"/>
</dbReference>
<evidence type="ECO:0000256" key="1">
    <source>
        <dbReference type="ARBA" id="ARBA00004370"/>
    </source>
</evidence>
<comment type="subcellular location">
    <subcellularLocation>
        <location evidence="1">Membrane</location>
    </subcellularLocation>
</comment>
<dbReference type="GO" id="GO:0044183">
    <property type="term" value="F:protein folding chaperone"/>
    <property type="evidence" value="ECO:0007669"/>
    <property type="project" value="InterPro"/>
</dbReference>
<keyword evidence="3 6" id="KW-0812">Transmembrane</keyword>
<evidence type="ECO:0000256" key="4">
    <source>
        <dbReference type="ARBA" id="ARBA00022989"/>
    </source>
</evidence>
<evidence type="ECO:0000256" key="2">
    <source>
        <dbReference type="ARBA" id="ARBA00009066"/>
    </source>
</evidence>
<name>D8MAQ4_BLAHO</name>
<organism evidence="7">
    <name type="scientific">Blastocystis hominis</name>
    <dbReference type="NCBI Taxonomy" id="12968"/>
    <lineage>
        <taxon>Eukaryota</taxon>
        <taxon>Sar</taxon>
        <taxon>Stramenopiles</taxon>
        <taxon>Bigyra</taxon>
        <taxon>Opalozoa</taxon>
        <taxon>Opalinata</taxon>
        <taxon>Blastocystidae</taxon>
        <taxon>Blastocystis</taxon>
    </lineage>
</organism>
<dbReference type="PANTHER" id="PTHR13193">
    <property type="entry name" value="CGI-140"/>
    <property type="match status" value="1"/>
</dbReference>
<reference evidence="7" key="1">
    <citation type="submission" date="2010-02" db="EMBL/GenBank/DDBJ databases">
        <title>Sequencing and annotation of the Blastocystis hominis genome.</title>
        <authorList>
            <person name="Wincker P."/>
        </authorList>
    </citation>
    <scope>NUCLEOTIDE SEQUENCE</scope>
    <source>
        <strain evidence="7">Singapore isolate B</strain>
    </source>
</reference>
<evidence type="ECO:0000313" key="7">
    <source>
        <dbReference type="EMBL" id="CBK25143.2"/>
    </source>
</evidence>
<sequence length="97" mass="11233">MEDVRRPSYYKSYERKPQTVEDEAPNLYSIISLFMGLAAVFFNSRLLGWLSLFTGVASLTWMKLVSVDKFNILVTLGFAFMSMLSSYVKTYFESMKK</sequence>
<dbReference type="InterPro" id="IPR005351">
    <property type="entry name" value="ASTER"/>
</dbReference>
<dbReference type="InParanoid" id="D8MAQ4"/>
<feature type="transmembrane region" description="Helical" evidence="6">
    <location>
        <begin position="25"/>
        <end position="42"/>
    </location>
</feature>
<keyword evidence="5 6" id="KW-0472">Membrane</keyword>
<dbReference type="RefSeq" id="XP_012899191.1">
    <property type="nucleotide sequence ID" value="XM_013043737.1"/>
</dbReference>
<proteinExistence type="inferred from homology"/>
<dbReference type="GeneID" id="24921782"/>
<keyword evidence="8" id="KW-1185">Reference proteome</keyword>
<evidence type="ECO:0000256" key="3">
    <source>
        <dbReference type="ARBA" id="ARBA00022692"/>
    </source>
</evidence>
<keyword evidence="4 6" id="KW-1133">Transmembrane helix</keyword>
<evidence type="ECO:0000313" key="8">
    <source>
        <dbReference type="Proteomes" id="UP000008312"/>
    </source>
</evidence>
<dbReference type="GO" id="GO:0045048">
    <property type="term" value="P:protein insertion into ER membrane"/>
    <property type="evidence" value="ECO:0007669"/>
    <property type="project" value="InterPro"/>
</dbReference>
<dbReference type="GO" id="GO:0005789">
    <property type="term" value="C:endoplasmic reticulum membrane"/>
    <property type="evidence" value="ECO:0007669"/>
    <property type="project" value="InterPro"/>
</dbReference>
<dbReference type="Pfam" id="PF03669">
    <property type="entry name" value="ASTER"/>
    <property type="match status" value="1"/>
</dbReference>
<dbReference type="AlphaFoldDB" id="D8MAQ4"/>
<dbReference type="Proteomes" id="UP000008312">
    <property type="component" value="Unassembled WGS sequence"/>
</dbReference>
<comment type="similarity">
    <text evidence="2">Belongs to the Asterix family.</text>
</comment>
<evidence type="ECO:0000256" key="5">
    <source>
        <dbReference type="ARBA" id="ARBA00023136"/>
    </source>
</evidence>
<protein>
    <submittedName>
        <fullName evidence="7">Uncharacterized protein</fullName>
    </submittedName>
</protein>
<feature type="transmembrane region" description="Helical" evidence="6">
    <location>
        <begin position="70"/>
        <end position="88"/>
    </location>
</feature>
<evidence type="ECO:0000256" key="6">
    <source>
        <dbReference type="SAM" id="Phobius"/>
    </source>
</evidence>